<dbReference type="Proteomes" id="UP000231701">
    <property type="component" value="Chromosome"/>
</dbReference>
<gene>
    <name evidence="1" type="ORF">Ga0123461_1191</name>
</gene>
<sequence length="31" mass="3638">MFEAFGTLRSARKYRGSRELLPQTGWAFYVV</sequence>
<accession>A0A2K8KXD1</accession>
<protein>
    <submittedName>
        <fullName evidence="1">Uncharacterized protein</fullName>
    </submittedName>
</protein>
<name>A0A2K8KXD1_MARES</name>
<organism evidence="1 2">
    <name type="scientific">Mariprofundus aestuarium</name>
    <dbReference type="NCBI Taxonomy" id="1921086"/>
    <lineage>
        <taxon>Bacteria</taxon>
        <taxon>Pseudomonadati</taxon>
        <taxon>Pseudomonadota</taxon>
        <taxon>Candidatius Mariprofundia</taxon>
        <taxon>Mariprofundales</taxon>
        <taxon>Mariprofundaceae</taxon>
        <taxon>Mariprofundus</taxon>
    </lineage>
</organism>
<keyword evidence="2" id="KW-1185">Reference proteome</keyword>
<reference evidence="1 2" key="1">
    <citation type="submission" date="2016-12" db="EMBL/GenBank/DDBJ databases">
        <title>Isolation and genomic insights into novel planktonic Zetaproteobacteria from stratified waters of the Chesapeake Bay.</title>
        <authorList>
            <person name="McAllister S.M."/>
            <person name="Kato S."/>
            <person name="Chan C.S."/>
            <person name="Chiu B.K."/>
            <person name="Field E.K."/>
        </authorList>
    </citation>
    <scope>NUCLEOTIDE SEQUENCE [LARGE SCALE GENOMIC DNA]</scope>
    <source>
        <strain evidence="1 2">CP-5</strain>
    </source>
</reference>
<evidence type="ECO:0000313" key="1">
    <source>
        <dbReference type="EMBL" id="ATX79610.1"/>
    </source>
</evidence>
<dbReference type="EMBL" id="CP018799">
    <property type="protein sequence ID" value="ATX79610.1"/>
    <property type="molecule type" value="Genomic_DNA"/>
</dbReference>
<evidence type="ECO:0000313" key="2">
    <source>
        <dbReference type="Proteomes" id="UP000231701"/>
    </source>
</evidence>
<dbReference type="AlphaFoldDB" id="A0A2K8KXD1"/>
<proteinExistence type="predicted"/>
<dbReference type="KEGG" id="maes:Ga0123461_1191"/>